<dbReference type="PANTHER" id="PTHR31744">
    <property type="entry name" value="PROTEIN CUP-SHAPED COTYLEDON 2-RELATED"/>
    <property type="match status" value="1"/>
</dbReference>
<feature type="region of interest" description="Disordered" evidence="11">
    <location>
        <begin position="489"/>
        <end position="519"/>
    </location>
</feature>
<dbReference type="GO" id="GO:0006355">
    <property type="term" value="P:regulation of DNA-templated transcription"/>
    <property type="evidence" value="ECO:0007669"/>
    <property type="project" value="InterPro"/>
</dbReference>
<feature type="domain" description="NAC" evidence="13">
    <location>
        <begin position="8"/>
        <end position="167"/>
    </location>
</feature>
<keyword evidence="8" id="KW-0010">Activator</keyword>
<proteinExistence type="predicted"/>
<evidence type="ECO:0000256" key="11">
    <source>
        <dbReference type="SAM" id="MobiDB-lite"/>
    </source>
</evidence>
<evidence type="ECO:0000256" key="9">
    <source>
        <dbReference type="ARBA" id="ARBA00023163"/>
    </source>
</evidence>
<protein>
    <recommendedName>
        <fullName evidence="13">NAC domain-containing protein</fullName>
    </recommendedName>
</protein>
<keyword evidence="10" id="KW-0539">Nucleus</keyword>
<dbReference type="PROSITE" id="PS51005">
    <property type="entry name" value="NAC"/>
    <property type="match status" value="1"/>
</dbReference>
<keyword evidence="5" id="KW-0805">Transcription regulation</keyword>
<keyword evidence="15" id="KW-1185">Reference proteome</keyword>
<evidence type="ECO:0000256" key="8">
    <source>
        <dbReference type="ARBA" id="ARBA00023159"/>
    </source>
</evidence>
<sequence>MMMKLEALPKGFRFRPTDEELVNHYLRLKINGRHSSVKVIPEVDVCKWEPWDLPALSVIKSDDPEWFFFCARDRKYPNGHRSNRATEAGYWKATGKDRTIKSRRSSPSGRSNTHLIGMKKTLVFYKGRAPKGERTNWIMHEYRAIEPDLDGSGPGQVDYVLCRLFHKPDEKLDNSKFDEVEPTGSSPSINKSSPDDESSDLFQEPAEKLKEPADVKKQWTDIADCMTPTILVPIESCELELLDGLDHSGEEAAMEVYAPLREIPRSEEATCNQFEDKVLYALQSQNYIDLGAHIGSPFADDFGNNPNGLHFQDGTSEKDVSLSELLEGLQNHENYFYEESSNQKNLVVSSESHLPGQIDGVRQTPTNICKIHGETDTEMVQEQGQSSPRFFQVAASNDHSLSHYAVGKDDSSVNITTTGIKIRPRQPQSRQSSVNSAIQGTSSRRIRLWVERRRKSVCCEKSKDANSTEDQESQSLITEATVDIYKAEDRKGRDVDENKEIDQTCDPRVESPSEHSGENGRVKVGYSAWCGRPGYLKVYAASIYVVIILSVVFVGMWRCPSVHG</sequence>
<evidence type="ECO:0000259" key="13">
    <source>
        <dbReference type="PROSITE" id="PS51005"/>
    </source>
</evidence>
<evidence type="ECO:0000256" key="3">
    <source>
        <dbReference type="ARBA" id="ARBA00022692"/>
    </source>
</evidence>
<feature type="transmembrane region" description="Helical" evidence="12">
    <location>
        <begin position="538"/>
        <end position="557"/>
    </location>
</feature>
<keyword evidence="7 12" id="KW-0472">Membrane</keyword>
<name>A0AAV6WWN1_9LAMI</name>
<evidence type="ECO:0000313" key="15">
    <source>
        <dbReference type="Proteomes" id="UP000826271"/>
    </source>
</evidence>
<dbReference type="Proteomes" id="UP000826271">
    <property type="component" value="Unassembled WGS sequence"/>
</dbReference>
<evidence type="ECO:0000256" key="12">
    <source>
        <dbReference type="SAM" id="Phobius"/>
    </source>
</evidence>
<dbReference type="GO" id="GO:0005634">
    <property type="term" value="C:nucleus"/>
    <property type="evidence" value="ECO:0007669"/>
    <property type="project" value="UniProtKB-SubCell"/>
</dbReference>
<dbReference type="PANTHER" id="PTHR31744:SF216">
    <property type="entry name" value="NAC TRANSCRIPTION FACTOR"/>
    <property type="match status" value="1"/>
</dbReference>
<dbReference type="SUPFAM" id="SSF101941">
    <property type="entry name" value="NAC domain"/>
    <property type="match status" value="1"/>
</dbReference>
<comment type="subcellular location">
    <subcellularLocation>
        <location evidence="2">Membrane</location>
        <topology evidence="2">Single-pass membrane protein</topology>
    </subcellularLocation>
    <subcellularLocation>
        <location evidence="1">Nucleus</location>
    </subcellularLocation>
</comment>
<dbReference type="AlphaFoldDB" id="A0AAV6WWN1"/>
<keyword evidence="6" id="KW-0238">DNA-binding</keyword>
<evidence type="ECO:0000256" key="5">
    <source>
        <dbReference type="ARBA" id="ARBA00023015"/>
    </source>
</evidence>
<dbReference type="Pfam" id="PF02365">
    <property type="entry name" value="NAM"/>
    <property type="match status" value="1"/>
</dbReference>
<evidence type="ECO:0000313" key="14">
    <source>
        <dbReference type="EMBL" id="KAG8374499.1"/>
    </source>
</evidence>
<evidence type="ECO:0000256" key="7">
    <source>
        <dbReference type="ARBA" id="ARBA00023136"/>
    </source>
</evidence>
<keyword evidence="3 12" id="KW-0812">Transmembrane</keyword>
<evidence type="ECO:0000256" key="2">
    <source>
        <dbReference type="ARBA" id="ARBA00004167"/>
    </source>
</evidence>
<feature type="compositionally biased region" description="Polar residues" evidence="11">
    <location>
        <begin position="183"/>
        <end position="192"/>
    </location>
</feature>
<dbReference type="GO" id="GO:0016020">
    <property type="term" value="C:membrane"/>
    <property type="evidence" value="ECO:0007669"/>
    <property type="project" value="UniProtKB-SubCell"/>
</dbReference>
<evidence type="ECO:0000256" key="6">
    <source>
        <dbReference type="ARBA" id="ARBA00023125"/>
    </source>
</evidence>
<reference evidence="14" key="1">
    <citation type="submission" date="2019-10" db="EMBL/GenBank/DDBJ databases">
        <authorList>
            <person name="Zhang R."/>
            <person name="Pan Y."/>
            <person name="Wang J."/>
            <person name="Ma R."/>
            <person name="Yu S."/>
        </authorList>
    </citation>
    <scope>NUCLEOTIDE SEQUENCE</scope>
    <source>
        <strain evidence="14">LA-IB0</strain>
        <tissue evidence="14">Leaf</tissue>
    </source>
</reference>
<dbReference type="InterPro" id="IPR003441">
    <property type="entry name" value="NAC-dom"/>
</dbReference>
<keyword evidence="4 12" id="KW-1133">Transmembrane helix</keyword>
<evidence type="ECO:0000256" key="10">
    <source>
        <dbReference type="ARBA" id="ARBA00023242"/>
    </source>
</evidence>
<keyword evidence="9" id="KW-0804">Transcription</keyword>
<comment type="caution">
    <text evidence="14">The sequence shown here is derived from an EMBL/GenBank/DDBJ whole genome shotgun (WGS) entry which is preliminary data.</text>
</comment>
<evidence type="ECO:0000256" key="1">
    <source>
        <dbReference type="ARBA" id="ARBA00004123"/>
    </source>
</evidence>
<feature type="region of interest" description="Disordered" evidence="11">
    <location>
        <begin position="173"/>
        <end position="202"/>
    </location>
</feature>
<dbReference type="GO" id="GO:0000976">
    <property type="term" value="F:transcription cis-regulatory region binding"/>
    <property type="evidence" value="ECO:0007669"/>
    <property type="project" value="UniProtKB-ARBA"/>
</dbReference>
<dbReference type="Gene3D" id="2.170.150.80">
    <property type="entry name" value="NAC domain"/>
    <property type="match status" value="1"/>
</dbReference>
<dbReference type="InterPro" id="IPR036093">
    <property type="entry name" value="NAC_dom_sf"/>
</dbReference>
<organism evidence="14 15">
    <name type="scientific">Buddleja alternifolia</name>
    <dbReference type="NCBI Taxonomy" id="168488"/>
    <lineage>
        <taxon>Eukaryota</taxon>
        <taxon>Viridiplantae</taxon>
        <taxon>Streptophyta</taxon>
        <taxon>Embryophyta</taxon>
        <taxon>Tracheophyta</taxon>
        <taxon>Spermatophyta</taxon>
        <taxon>Magnoliopsida</taxon>
        <taxon>eudicotyledons</taxon>
        <taxon>Gunneridae</taxon>
        <taxon>Pentapetalae</taxon>
        <taxon>asterids</taxon>
        <taxon>lamiids</taxon>
        <taxon>Lamiales</taxon>
        <taxon>Scrophulariaceae</taxon>
        <taxon>Buddlejeae</taxon>
        <taxon>Buddleja</taxon>
    </lineage>
</organism>
<dbReference type="EMBL" id="WHWC01000010">
    <property type="protein sequence ID" value="KAG8374499.1"/>
    <property type="molecule type" value="Genomic_DNA"/>
</dbReference>
<accession>A0AAV6WWN1</accession>
<evidence type="ECO:0000256" key="4">
    <source>
        <dbReference type="ARBA" id="ARBA00022989"/>
    </source>
</evidence>
<gene>
    <name evidence="14" type="ORF">BUALT_Bualt10G0001200</name>
</gene>
<dbReference type="FunFam" id="2.170.150.80:FF:000002">
    <property type="entry name" value="Nac domain-containing protein 86"/>
    <property type="match status" value="1"/>
</dbReference>